<dbReference type="InterPro" id="IPR011009">
    <property type="entry name" value="Kinase-like_dom_sf"/>
</dbReference>
<dbReference type="AlphaFoldDB" id="A0A165HGT3"/>
<gene>
    <name evidence="7" type="ORF">L228DRAFT_246261</name>
</gene>
<dbReference type="Gene3D" id="3.90.1200.10">
    <property type="match status" value="1"/>
</dbReference>
<evidence type="ECO:0000256" key="5">
    <source>
        <dbReference type="ARBA" id="ARBA00023128"/>
    </source>
</evidence>
<dbReference type="GO" id="GO:0005739">
    <property type="term" value="C:mitochondrion"/>
    <property type="evidence" value="ECO:0007669"/>
    <property type="project" value="UniProtKB-SubCell"/>
</dbReference>
<dbReference type="FunCoup" id="A0A165HGT3">
    <property type="interactions" value="15"/>
</dbReference>
<name>A0A165HGT3_XYLHT</name>
<evidence type="ECO:0000256" key="6">
    <source>
        <dbReference type="ARBA" id="ARBA00031849"/>
    </source>
</evidence>
<reference evidence="7 8" key="1">
    <citation type="journal article" date="2016" name="Fungal Biol.">
        <title>The genome of Xylona heveae provides a window into fungal endophytism.</title>
        <authorList>
            <person name="Gazis R."/>
            <person name="Kuo A."/>
            <person name="Riley R."/>
            <person name="LaButti K."/>
            <person name="Lipzen A."/>
            <person name="Lin J."/>
            <person name="Amirebrahimi M."/>
            <person name="Hesse C.N."/>
            <person name="Spatafora J.W."/>
            <person name="Henrissat B."/>
            <person name="Hainaut M."/>
            <person name="Grigoriev I.V."/>
            <person name="Hibbett D.S."/>
        </authorList>
    </citation>
    <scope>NUCLEOTIDE SEQUENCE [LARGE SCALE GENOMIC DNA]</scope>
    <source>
        <strain evidence="7 8">TC161</strain>
    </source>
</reference>
<dbReference type="GO" id="GO:0016740">
    <property type="term" value="F:transferase activity"/>
    <property type="evidence" value="ECO:0007669"/>
    <property type="project" value="UniProtKB-KW"/>
</dbReference>
<dbReference type="STRING" id="1328760.A0A165HGT3"/>
<evidence type="ECO:0000256" key="3">
    <source>
        <dbReference type="ARBA" id="ARBA00016197"/>
    </source>
</evidence>
<dbReference type="InterPro" id="IPR051035">
    <property type="entry name" value="Mito_inheritance_9"/>
</dbReference>
<dbReference type="Proteomes" id="UP000076632">
    <property type="component" value="Unassembled WGS sequence"/>
</dbReference>
<dbReference type="PANTHER" id="PTHR36091:SF1">
    <property type="entry name" value="ALTERED INHERITANCE OF MITOCHONDRIA PROTEIN 9, MITOCHONDRIAL"/>
    <property type="match status" value="1"/>
</dbReference>
<dbReference type="OrthoDB" id="2906425at2759"/>
<evidence type="ECO:0000313" key="8">
    <source>
        <dbReference type="Proteomes" id="UP000076632"/>
    </source>
</evidence>
<comment type="subcellular location">
    <subcellularLocation>
        <location evidence="1">Mitochondrion</location>
    </subcellularLocation>
</comment>
<dbReference type="PANTHER" id="PTHR36091">
    <property type="entry name" value="ALTERED INHERITANCE OF MITOCHONDRIA PROTEIN 9, MITOCHONDRIAL"/>
    <property type="match status" value="1"/>
</dbReference>
<evidence type="ECO:0000256" key="4">
    <source>
        <dbReference type="ARBA" id="ARBA00022946"/>
    </source>
</evidence>
<comment type="similarity">
    <text evidence="2">Belongs to the AIM9 family.</text>
</comment>
<protein>
    <recommendedName>
        <fullName evidence="3">Altered inheritance of mitochondria protein 9, mitochondrial</fullName>
    </recommendedName>
    <alternativeName>
        <fullName evidence="6">Found in mitochondrial proteome protein 29</fullName>
    </alternativeName>
</protein>
<dbReference type="InParanoid" id="A0A165HGT3"/>
<dbReference type="SUPFAM" id="SSF56112">
    <property type="entry name" value="Protein kinase-like (PK-like)"/>
    <property type="match status" value="1"/>
</dbReference>
<keyword evidence="8" id="KW-1185">Reference proteome</keyword>
<dbReference type="OMA" id="VLLSSKW"/>
<evidence type="ECO:0000256" key="1">
    <source>
        <dbReference type="ARBA" id="ARBA00004173"/>
    </source>
</evidence>
<organism evidence="7 8">
    <name type="scientific">Xylona heveae (strain CBS 132557 / TC161)</name>
    <dbReference type="NCBI Taxonomy" id="1328760"/>
    <lineage>
        <taxon>Eukaryota</taxon>
        <taxon>Fungi</taxon>
        <taxon>Dikarya</taxon>
        <taxon>Ascomycota</taxon>
        <taxon>Pezizomycotina</taxon>
        <taxon>Xylonomycetes</taxon>
        <taxon>Xylonales</taxon>
        <taxon>Xylonaceae</taxon>
        <taxon>Xylona</taxon>
    </lineage>
</organism>
<accession>A0A165HGT3</accession>
<sequence length="497" mass="55517">MAELVRVATASLGCGPDSCISVEKLPEGNYNKVFLIKLHDGRQVVAKVPNPNAGLPFYTTASEAATMEFVRTVAGIPSPKIYAWNARAAESPVGAEYIIMEKADGVLLSSKWPLMSTKEKHQLTQSIIAFERSLLAHKFENIGSIYYERDLVDSQDKFPATAYSGFVVGPTTDRKFLEDGRRKVKTDKGPWNTAKEYILSSARRERACIQQSIKFPKPEGIFGGPRSYTPTAAAKLAVLDDFEKVASYLLPKDSAVHIPVLWHPDLHYDNIFVDSANPAKVLSIIDWQSVHVAPLFQQASTPAFLEYHGPKPPEGISAPTLPDNFNDLSPVGKEQAEILLAQQSLYKLYEIQSARQNPLVFKALRYANTLGSQIISLVSQVFNDGEPIIKGQLIQLAHEWDQVVGKDGPPCPLRFTPADIAAQDADQQKWEEGVQLMEDVIDALGGAENGWQGWVSHEEYDQLKKKLEIVRKQFVEHMAQNEEEREVWDRVWPFQDT</sequence>
<keyword evidence="5" id="KW-0496">Mitochondrion</keyword>
<evidence type="ECO:0000256" key="2">
    <source>
        <dbReference type="ARBA" id="ARBA00005543"/>
    </source>
</evidence>
<proteinExistence type="inferred from homology"/>
<dbReference type="GeneID" id="28897508"/>
<keyword evidence="7" id="KW-0808">Transferase</keyword>
<evidence type="ECO:0000313" key="7">
    <source>
        <dbReference type="EMBL" id="KZF23492.1"/>
    </source>
</evidence>
<dbReference type="EMBL" id="KV407457">
    <property type="protein sequence ID" value="KZF23492.1"/>
    <property type="molecule type" value="Genomic_DNA"/>
</dbReference>
<keyword evidence="4" id="KW-0809">Transit peptide</keyword>
<dbReference type="RefSeq" id="XP_018189047.1">
    <property type="nucleotide sequence ID" value="XM_018332371.1"/>
</dbReference>